<gene>
    <name evidence="3" type="ORF">G5S42_22350</name>
</gene>
<dbReference type="SUPFAM" id="SSF110849">
    <property type="entry name" value="ParB/Sulfiredoxin"/>
    <property type="match status" value="1"/>
</dbReference>
<feature type="region of interest" description="Disordered" evidence="1">
    <location>
        <begin position="662"/>
        <end position="746"/>
    </location>
</feature>
<dbReference type="Proteomes" id="UP000594380">
    <property type="component" value="Unassembled WGS sequence"/>
</dbReference>
<feature type="compositionally biased region" description="Acidic residues" evidence="1">
    <location>
        <begin position="669"/>
        <end position="691"/>
    </location>
</feature>
<dbReference type="GO" id="GO:0007059">
    <property type="term" value="P:chromosome segregation"/>
    <property type="evidence" value="ECO:0007669"/>
    <property type="project" value="TreeGrafter"/>
</dbReference>
<organism evidence="3 4">
    <name type="scientific">Paraburkholderia youngii</name>
    <dbReference type="NCBI Taxonomy" id="2782701"/>
    <lineage>
        <taxon>Bacteria</taxon>
        <taxon>Pseudomonadati</taxon>
        <taxon>Pseudomonadota</taxon>
        <taxon>Betaproteobacteria</taxon>
        <taxon>Burkholderiales</taxon>
        <taxon>Burkholderiaceae</taxon>
        <taxon>Paraburkholderia</taxon>
    </lineage>
</organism>
<dbReference type="CDD" id="cd16406">
    <property type="entry name" value="ParB_N_like"/>
    <property type="match status" value="1"/>
</dbReference>
<feature type="domain" description="ParB-like N-terminal" evidence="2">
    <location>
        <begin position="30"/>
        <end position="129"/>
    </location>
</feature>
<dbReference type="PANTHER" id="PTHR33375">
    <property type="entry name" value="CHROMOSOME-PARTITIONING PROTEIN PARB-RELATED"/>
    <property type="match status" value="1"/>
</dbReference>
<dbReference type="InterPro" id="IPR050336">
    <property type="entry name" value="Chromosome_partition/occlusion"/>
</dbReference>
<feature type="compositionally biased region" description="Polar residues" evidence="1">
    <location>
        <begin position="732"/>
        <end position="746"/>
    </location>
</feature>
<reference evidence="3 4" key="1">
    <citation type="submission" date="2020-02" db="EMBL/GenBank/DDBJ databases">
        <title>Paraburkholderia simonii sp. nov. and Paraburkholderia youngii sp. nov. Brazilian and Mexican Mimosa-associated rhizobia.</title>
        <authorList>
            <person name="Mavima L."/>
            <person name="Beukes C.W."/>
            <person name="Chan W.Y."/>
            <person name="Palmer M."/>
            <person name="De Meyer S.E."/>
            <person name="James E.K."/>
            <person name="Venter S.N."/>
            <person name="Steenkamp E.T."/>
        </authorList>
    </citation>
    <scope>NUCLEOTIDE SEQUENCE [LARGE SCALE GENOMIC DNA]</scope>
    <source>
        <strain evidence="3 4">JPY169</strain>
    </source>
</reference>
<feature type="region of interest" description="Disordered" evidence="1">
    <location>
        <begin position="1"/>
        <end position="22"/>
    </location>
</feature>
<proteinExistence type="predicted"/>
<accession>A0A7Y6K3B6</accession>
<dbReference type="RefSeq" id="WP_176108756.1">
    <property type="nucleotide sequence ID" value="NZ_JAALDK010000001.1"/>
</dbReference>
<dbReference type="GO" id="GO:0005694">
    <property type="term" value="C:chromosome"/>
    <property type="evidence" value="ECO:0007669"/>
    <property type="project" value="TreeGrafter"/>
</dbReference>
<dbReference type="GeneID" id="301103091"/>
<dbReference type="AlphaFoldDB" id="A0A7Y6K3B6"/>
<dbReference type="Gene3D" id="3.90.1530.30">
    <property type="match status" value="1"/>
</dbReference>
<dbReference type="InterPro" id="IPR036086">
    <property type="entry name" value="ParB/Sulfiredoxin_sf"/>
</dbReference>
<dbReference type="InterPro" id="IPR003115">
    <property type="entry name" value="ParB_N"/>
</dbReference>
<comment type="caution">
    <text evidence="3">The sequence shown here is derived from an EMBL/GenBank/DDBJ whole genome shotgun (WGS) entry which is preliminary data.</text>
</comment>
<name>A0A7Y6K3B6_9BURK</name>
<dbReference type="SUPFAM" id="SSF109709">
    <property type="entry name" value="KorB DNA-binding domain-like"/>
    <property type="match status" value="1"/>
</dbReference>
<dbReference type="SMART" id="SM00470">
    <property type="entry name" value="ParB"/>
    <property type="match status" value="1"/>
</dbReference>
<evidence type="ECO:0000259" key="2">
    <source>
        <dbReference type="SMART" id="SM00470"/>
    </source>
</evidence>
<dbReference type="Gene3D" id="1.10.10.2830">
    <property type="match status" value="1"/>
</dbReference>
<dbReference type="EMBL" id="JAALDK010000001">
    <property type="protein sequence ID" value="NUY02383.1"/>
    <property type="molecule type" value="Genomic_DNA"/>
</dbReference>
<sequence length="746" mass="81006">MQSQVETPAATTDETVSPLETNLGNEQLVATVAYSSLRPSPINARTKPLSNIPALAASIRAKGLLQNLVVHEMKGSRGKQHRYGVCAGQRRKAALDLLYEQNHIAADYPVPVRIVSEGEALAISLIENSEREGLDPFDVLRAYRMLAEEGRSVDYIAALFSASPLTVKRRMRLANVSPKLLTLLRDDAITLDQLAALALADDHETQENVWFDANEWQRQPNYLRQSITRAEIDASRSRLVRFVGLAAYEAAGGYVRRDLFSDDENAGYIADAELLQKLVAQKLDAAAAEVQAEGWGWTETRVERDFAELNRHGRLRPVQRQYTDDEQREMDAFTAQQDELAEKIEALSEGDEDAYEEADRLDDESERVNASIIALESRTLVWDAQQMADAGAFVIVGPQGELVIERGLVRRENSAALDAAGATVTGIATAEGPDTVCAKAVKVKPVHSAKLCQRLTAHRTAAVHAELVAQPTVALAALLHYLAPKALPEHYGHASSRSYFALSGENNHDSLLCAADDLSASPAWNAIETQRARWIAELPAKRGDLLPWLIEQDPGTTLLDLLAFCTGTLLDGIVAEEKPLAINTLASALNLDMTRYWTATRATYFDHVSKARIAEVVSAAVSPKAAIDLEKMKKADAAAAAELRLAKAAWLPEILTDREFPAIPSWENRDDEDEADSDDADTGDGADETPEGDAPGAEPDASNGTEHVNDTPTDAGVAPAVGSPLTPWPVPTSDSKNGTQSRPLAT</sequence>
<evidence type="ECO:0000313" key="4">
    <source>
        <dbReference type="Proteomes" id="UP000594380"/>
    </source>
</evidence>
<evidence type="ECO:0000313" key="3">
    <source>
        <dbReference type="EMBL" id="NUY02383.1"/>
    </source>
</evidence>
<dbReference type="PANTHER" id="PTHR33375:SF7">
    <property type="entry name" value="CHROMOSOME 2-PARTITIONING PROTEIN PARB-RELATED"/>
    <property type="match status" value="1"/>
</dbReference>
<evidence type="ECO:0000256" key="1">
    <source>
        <dbReference type="SAM" id="MobiDB-lite"/>
    </source>
</evidence>
<dbReference type="Pfam" id="PF02195">
    <property type="entry name" value="ParB_N"/>
    <property type="match status" value="1"/>
</dbReference>
<protein>
    <submittedName>
        <fullName evidence="3">ParB/RepB/Spo0J family partition protein</fullName>
    </submittedName>
</protein>
<feature type="compositionally biased region" description="Polar residues" evidence="1">
    <location>
        <begin position="702"/>
        <end position="712"/>
    </location>
</feature>